<protein>
    <submittedName>
        <fullName evidence="1">Uncharacterized protein</fullName>
    </submittedName>
</protein>
<evidence type="ECO:0000313" key="1">
    <source>
        <dbReference type="EMBL" id="MBP2072008.1"/>
    </source>
</evidence>
<evidence type="ECO:0000313" key="2">
    <source>
        <dbReference type="Proteomes" id="UP001166402"/>
    </source>
</evidence>
<sequence>MFYKTDNNYYQDLFKKAVYGVMKYDGIVIGRLFVNQHIEKDCLYHEINKYSKSTKNIRHWQKA</sequence>
<dbReference type="EMBL" id="JAGGLT010000015">
    <property type="protein sequence ID" value="MBP2072008.1"/>
    <property type="molecule type" value="Genomic_DNA"/>
</dbReference>
<proteinExistence type="predicted"/>
<organism evidence="1 2">
    <name type="scientific">Thermoanaerobacterium butyriciformans</name>
    <dbReference type="NCBI Taxonomy" id="1702242"/>
    <lineage>
        <taxon>Bacteria</taxon>
        <taxon>Bacillati</taxon>
        <taxon>Bacillota</taxon>
        <taxon>Clostridia</taxon>
        <taxon>Thermoanaerobacterales</taxon>
        <taxon>Thermoanaerobacteraceae</taxon>
        <taxon>Thermoanaerobacterium</taxon>
    </lineage>
</organism>
<gene>
    <name evidence="1" type="ORF">J2Z80_001531</name>
</gene>
<keyword evidence="2" id="KW-1185">Reference proteome</keyword>
<name>A0ABS4NG66_9THEO</name>
<dbReference type="RefSeq" id="WP_209453825.1">
    <property type="nucleotide sequence ID" value="NZ_JAGGLT010000015.1"/>
</dbReference>
<comment type="caution">
    <text evidence="1">The sequence shown here is derived from an EMBL/GenBank/DDBJ whole genome shotgun (WGS) entry which is preliminary data.</text>
</comment>
<dbReference type="Proteomes" id="UP001166402">
    <property type="component" value="Unassembled WGS sequence"/>
</dbReference>
<accession>A0ABS4NG66</accession>
<reference evidence="1" key="1">
    <citation type="submission" date="2021-03" db="EMBL/GenBank/DDBJ databases">
        <title>Genomic Encyclopedia of Type Strains, Phase IV (KMG-IV): sequencing the most valuable type-strain genomes for metagenomic binning, comparative biology and taxonomic classification.</title>
        <authorList>
            <person name="Goeker M."/>
        </authorList>
    </citation>
    <scope>NUCLEOTIDE SEQUENCE</scope>
    <source>
        <strain evidence="1">DSM 101588</strain>
    </source>
</reference>